<evidence type="ECO:0000256" key="3">
    <source>
        <dbReference type="ARBA" id="ARBA00048505"/>
    </source>
</evidence>
<dbReference type="InterPro" id="IPR036866">
    <property type="entry name" value="RibonucZ/Hydroxyglut_hydro"/>
</dbReference>
<keyword evidence="8" id="KW-1185">Reference proteome</keyword>
<dbReference type="SMART" id="SM00849">
    <property type="entry name" value="Lactamase_B"/>
    <property type="match status" value="1"/>
</dbReference>
<name>A0A0K9YXU7_9BACL</name>
<evidence type="ECO:0000313" key="7">
    <source>
        <dbReference type="Proteomes" id="UP000036834"/>
    </source>
</evidence>
<proteinExistence type="predicted"/>
<comment type="function">
    <text evidence="2">Counteracts the endogenous Pycsar antiviral defense system. Phosphodiesterase that enables metal-dependent hydrolysis of host cyclic nucleotide Pycsar defense signals such as cCMP and cUMP.</text>
</comment>
<comment type="caution">
    <text evidence="6">The sequence shown here is derived from an EMBL/GenBank/DDBJ whole genome shotgun (WGS) entry which is preliminary data.</text>
</comment>
<comment type="catalytic activity">
    <reaction evidence="1">
        <text>3',5'-cyclic CMP + H2O = CMP + H(+)</text>
        <dbReference type="Rhea" id="RHEA:72675"/>
        <dbReference type="ChEBI" id="CHEBI:15377"/>
        <dbReference type="ChEBI" id="CHEBI:15378"/>
        <dbReference type="ChEBI" id="CHEBI:58003"/>
        <dbReference type="ChEBI" id="CHEBI:60377"/>
    </reaction>
    <physiologicalReaction direction="left-to-right" evidence="1">
        <dbReference type="Rhea" id="RHEA:72676"/>
    </physiologicalReaction>
</comment>
<evidence type="ECO:0000256" key="1">
    <source>
        <dbReference type="ARBA" id="ARBA00034221"/>
    </source>
</evidence>
<reference evidence="5 8" key="3">
    <citation type="submission" date="2019-06" db="EMBL/GenBank/DDBJ databases">
        <title>Whole genome shotgun sequence of Brevibacillus reuszeri NBRC 15719.</title>
        <authorList>
            <person name="Hosoyama A."/>
            <person name="Uohara A."/>
            <person name="Ohji S."/>
            <person name="Ichikawa N."/>
        </authorList>
    </citation>
    <scope>NUCLEOTIDE SEQUENCE [LARGE SCALE GENOMIC DNA]</scope>
    <source>
        <strain evidence="5 8">NBRC 15719</strain>
    </source>
</reference>
<dbReference type="GO" id="GO:0016787">
    <property type="term" value="F:hydrolase activity"/>
    <property type="evidence" value="ECO:0007669"/>
    <property type="project" value="UniProtKB-KW"/>
</dbReference>
<comment type="catalytic activity">
    <reaction evidence="3">
        <text>3',5'-cyclic UMP + H2O = UMP + H(+)</text>
        <dbReference type="Rhea" id="RHEA:70575"/>
        <dbReference type="ChEBI" id="CHEBI:15377"/>
        <dbReference type="ChEBI" id="CHEBI:15378"/>
        <dbReference type="ChEBI" id="CHEBI:57865"/>
        <dbReference type="ChEBI" id="CHEBI:184387"/>
    </reaction>
    <physiologicalReaction direction="left-to-right" evidence="3">
        <dbReference type="Rhea" id="RHEA:70576"/>
    </physiologicalReaction>
</comment>
<evidence type="ECO:0000313" key="8">
    <source>
        <dbReference type="Proteomes" id="UP000319578"/>
    </source>
</evidence>
<dbReference type="PANTHER" id="PTHR23131">
    <property type="entry name" value="ENDORIBONUCLEASE LACTB2"/>
    <property type="match status" value="1"/>
</dbReference>
<evidence type="ECO:0000259" key="4">
    <source>
        <dbReference type="SMART" id="SM00849"/>
    </source>
</evidence>
<organism evidence="6 7">
    <name type="scientific">Brevibacillus reuszeri</name>
    <dbReference type="NCBI Taxonomy" id="54915"/>
    <lineage>
        <taxon>Bacteria</taxon>
        <taxon>Bacillati</taxon>
        <taxon>Bacillota</taxon>
        <taxon>Bacilli</taxon>
        <taxon>Bacillales</taxon>
        <taxon>Paenibacillaceae</taxon>
        <taxon>Brevibacillus</taxon>
    </lineage>
</organism>
<evidence type="ECO:0000313" key="6">
    <source>
        <dbReference type="EMBL" id="KNB73529.1"/>
    </source>
</evidence>
<dbReference type="SUPFAM" id="SSF56281">
    <property type="entry name" value="Metallo-hydrolase/oxidoreductase"/>
    <property type="match status" value="1"/>
</dbReference>
<dbReference type="Proteomes" id="UP000319578">
    <property type="component" value="Unassembled WGS sequence"/>
</dbReference>
<dbReference type="Proteomes" id="UP000036834">
    <property type="component" value="Unassembled WGS sequence"/>
</dbReference>
<accession>A0A0K9YXU7</accession>
<dbReference type="STRING" id="54915.ADS79_06175"/>
<dbReference type="InterPro" id="IPR001279">
    <property type="entry name" value="Metallo-B-lactamas"/>
</dbReference>
<evidence type="ECO:0000256" key="2">
    <source>
        <dbReference type="ARBA" id="ARBA00034301"/>
    </source>
</evidence>
<feature type="domain" description="Metallo-beta-lactamase" evidence="4">
    <location>
        <begin position="23"/>
        <end position="194"/>
    </location>
</feature>
<reference evidence="6" key="2">
    <citation type="submission" date="2015-07" db="EMBL/GenBank/DDBJ databases">
        <title>MeaNS - Measles Nucleotide Surveillance Program.</title>
        <authorList>
            <person name="Tran T."/>
            <person name="Druce J."/>
        </authorList>
    </citation>
    <scope>NUCLEOTIDE SEQUENCE</scope>
    <source>
        <strain evidence="6">DSM 9887</strain>
    </source>
</reference>
<protein>
    <submittedName>
        <fullName evidence="6">Beta-lactamase</fullName>
    </submittedName>
    <submittedName>
        <fullName evidence="5">MBL fold hydrolase</fullName>
    </submittedName>
</protein>
<dbReference type="PATRIC" id="fig|54915.3.peg.6655"/>
<dbReference type="InterPro" id="IPR050662">
    <property type="entry name" value="Sec-metab_biosynth-thioest"/>
</dbReference>
<dbReference type="EMBL" id="BJON01000013">
    <property type="protein sequence ID" value="GED69656.1"/>
    <property type="molecule type" value="Genomic_DNA"/>
</dbReference>
<dbReference type="EMBL" id="LGIQ01000005">
    <property type="protein sequence ID" value="KNB73529.1"/>
    <property type="molecule type" value="Genomic_DNA"/>
</dbReference>
<reference evidence="7" key="1">
    <citation type="submission" date="2015-07" db="EMBL/GenBank/DDBJ databases">
        <title>Genome sequencing project for genomic taxonomy and phylogenomics of Bacillus-like bacteria.</title>
        <authorList>
            <person name="Liu B."/>
            <person name="Wang J."/>
            <person name="Zhu Y."/>
            <person name="Liu G."/>
            <person name="Chen Q."/>
            <person name="Chen Z."/>
            <person name="Lan J."/>
            <person name="Che J."/>
            <person name="Ge C."/>
            <person name="Shi H."/>
            <person name="Pan Z."/>
            <person name="Liu X."/>
        </authorList>
    </citation>
    <scope>NUCLEOTIDE SEQUENCE [LARGE SCALE GENOMIC DNA]</scope>
    <source>
        <strain evidence="7">DSM 9887</strain>
    </source>
</reference>
<dbReference type="RefSeq" id="WP_049737534.1">
    <property type="nucleotide sequence ID" value="NZ_BJON01000013.1"/>
</dbReference>
<keyword evidence="5" id="KW-0378">Hydrolase</keyword>
<dbReference type="OrthoDB" id="235784at2"/>
<dbReference type="Gene3D" id="3.60.15.10">
    <property type="entry name" value="Ribonuclease Z/Hydroxyacylglutathione hydrolase-like"/>
    <property type="match status" value="1"/>
</dbReference>
<sequence length="270" mass="30022">MLHIHQHEAVTCVEGMVQKAGRDASIYVFITDGMIIDTGPQIIAGDLIPFLQEASFDSVVLTHSHEDHVGNAAWIEAHRQIPIYIHETGVDACAKQASYPKYRQLTWGVRAPFTALPIRATFQSRTLDWKVLYTPGHAHDHIALIHDATGRLFSGDLFLGIKTKVILQEESIPLQIESIRLVLSHDFGAMYCAHAGYIADGRAVLQQKLDYLENLSGEVCHLHSLGLAENEIQARLFTGNQLIVEISEGEFDSLHIVRSVLAGRIRESKS</sequence>
<dbReference type="AlphaFoldDB" id="A0A0K9YXU7"/>
<evidence type="ECO:0000313" key="5">
    <source>
        <dbReference type="EMBL" id="GED69656.1"/>
    </source>
</evidence>
<dbReference type="Pfam" id="PF00753">
    <property type="entry name" value="Lactamase_B"/>
    <property type="match status" value="1"/>
</dbReference>
<gene>
    <name evidence="6" type="ORF">ADS79_06175</name>
    <name evidence="5" type="ORF">BRE01_33580</name>
</gene>